<protein>
    <submittedName>
        <fullName evidence="1">Thiol-disulfide oxidoreductase</fullName>
    </submittedName>
</protein>
<name>A0A1B1ALP3_9PROT</name>
<reference evidence="1 2" key="1">
    <citation type="submission" date="2015-11" db="EMBL/GenBank/DDBJ databases">
        <title>Whole-Genome Sequence of Candidatus Oderbacter manganicum from the National Park Lower Oder Valley, Germany.</title>
        <authorList>
            <person name="Braun B."/>
            <person name="Liere K."/>
            <person name="Szewzyk U."/>
        </authorList>
    </citation>
    <scope>NUCLEOTIDE SEQUENCE [LARGE SCALE GENOMIC DNA]</scope>
    <source>
        <strain evidence="1 2">OTSz_A_272</strain>
    </source>
</reference>
<dbReference type="Proteomes" id="UP000092498">
    <property type="component" value="Chromosome"/>
</dbReference>
<evidence type="ECO:0000313" key="2">
    <source>
        <dbReference type="Proteomes" id="UP000092498"/>
    </source>
</evidence>
<dbReference type="InParanoid" id="A0A1B1ALP3"/>
<dbReference type="InterPro" id="IPR007263">
    <property type="entry name" value="DCC1-like"/>
</dbReference>
<keyword evidence="2" id="KW-1185">Reference proteome</keyword>
<dbReference type="KEGG" id="cbot:ATE48_17095"/>
<dbReference type="AlphaFoldDB" id="A0A1B1ALP3"/>
<gene>
    <name evidence="1" type="ORF">ATE48_17095</name>
</gene>
<dbReference type="PANTHER" id="PTHR33639">
    <property type="entry name" value="THIOL-DISULFIDE OXIDOREDUCTASE DCC"/>
    <property type="match status" value="1"/>
</dbReference>
<organism evidence="1 2">
    <name type="scientific">Candidatus Viadribacter manganicus</name>
    <dbReference type="NCBI Taxonomy" id="1759059"/>
    <lineage>
        <taxon>Bacteria</taxon>
        <taxon>Pseudomonadati</taxon>
        <taxon>Pseudomonadota</taxon>
        <taxon>Alphaproteobacteria</taxon>
        <taxon>Hyphomonadales</taxon>
        <taxon>Hyphomonadaceae</taxon>
        <taxon>Candidatus Viadribacter</taxon>
    </lineage>
</organism>
<dbReference type="RefSeq" id="WP_066773695.1">
    <property type="nucleotide sequence ID" value="NZ_CP013244.1"/>
</dbReference>
<dbReference type="OrthoDB" id="9785438at2"/>
<dbReference type="InterPro" id="IPR052927">
    <property type="entry name" value="DCC_oxidoreductase"/>
</dbReference>
<proteinExistence type="predicted"/>
<dbReference type="PANTHER" id="PTHR33639:SF2">
    <property type="entry name" value="DUF393 DOMAIN-CONTAINING PROTEIN"/>
    <property type="match status" value="1"/>
</dbReference>
<dbReference type="EMBL" id="CP013244">
    <property type="protein sequence ID" value="ANP47502.1"/>
    <property type="molecule type" value="Genomic_DNA"/>
</dbReference>
<evidence type="ECO:0000313" key="1">
    <source>
        <dbReference type="EMBL" id="ANP47502.1"/>
    </source>
</evidence>
<sequence>MTRPALYAYRRDAAVPAFDDALPIIIFDGKCVLCSHFAAFVLDHDNHGRFRLLAAQTPLGEAIYRHFGLQFGNFDTYVLLEDGGVRVKSDAALRIFTRLSFPWSLLAAGYAMPRPWRDAFYDFVARNRVRWFGVRETCFVPSAADAGRFVQ</sequence>
<dbReference type="Pfam" id="PF04134">
    <property type="entry name" value="DCC1-like"/>
    <property type="match status" value="1"/>
</dbReference>
<dbReference type="STRING" id="1759059.ATE48_17095"/>
<accession>A0A1B1ALP3</accession>
<dbReference type="GO" id="GO:0015035">
    <property type="term" value="F:protein-disulfide reductase activity"/>
    <property type="evidence" value="ECO:0007669"/>
    <property type="project" value="InterPro"/>
</dbReference>